<gene>
    <name evidence="2" type="ORF">KIPB_012662</name>
</gene>
<accession>A0A9K3D8G0</accession>
<reference evidence="2 3" key="1">
    <citation type="journal article" date="2018" name="PLoS ONE">
        <title>The draft genome of Kipferlia bialata reveals reductive genome evolution in fornicate parasites.</title>
        <authorList>
            <person name="Tanifuji G."/>
            <person name="Takabayashi S."/>
            <person name="Kume K."/>
            <person name="Takagi M."/>
            <person name="Nakayama T."/>
            <person name="Kamikawa R."/>
            <person name="Inagaki Y."/>
            <person name="Hashimoto T."/>
        </authorList>
    </citation>
    <scope>NUCLEOTIDE SEQUENCE [LARGE SCALE GENOMIC DNA]</scope>
    <source>
        <strain evidence="2">NY0173</strain>
    </source>
</reference>
<feature type="compositionally biased region" description="Low complexity" evidence="1">
    <location>
        <begin position="48"/>
        <end position="61"/>
    </location>
</feature>
<feature type="compositionally biased region" description="Polar residues" evidence="1">
    <location>
        <begin position="62"/>
        <end position="78"/>
    </location>
</feature>
<organism evidence="2 3">
    <name type="scientific">Kipferlia bialata</name>
    <dbReference type="NCBI Taxonomy" id="797122"/>
    <lineage>
        <taxon>Eukaryota</taxon>
        <taxon>Metamonada</taxon>
        <taxon>Carpediemonas-like organisms</taxon>
        <taxon>Kipferlia</taxon>
    </lineage>
</organism>
<evidence type="ECO:0000256" key="1">
    <source>
        <dbReference type="SAM" id="MobiDB-lite"/>
    </source>
</evidence>
<feature type="compositionally biased region" description="Polar residues" evidence="1">
    <location>
        <begin position="140"/>
        <end position="154"/>
    </location>
</feature>
<feature type="compositionally biased region" description="Basic and acidic residues" evidence="1">
    <location>
        <begin position="14"/>
        <end position="27"/>
    </location>
</feature>
<keyword evidence="3" id="KW-1185">Reference proteome</keyword>
<feature type="compositionally biased region" description="Polar residues" evidence="1">
    <location>
        <begin position="100"/>
        <end position="115"/>
    </location>
</feature>
<protein>
    <submittedName>
        <fullName evidence="2">Uncharacterized protein</fullName>
    </submittedName>
</protein>
<comment type="caution">
    <text evidence="2">The sequence shown here is derived from an EMBL/GenBank/DDBJ whole genome shotgun (WGS) entry which is preliminary data.</text>
</comment>
<feature type="compositionally biased region" description="Acidic residues" evidence="1">
    <location>
        <begin position="82"/>
        <end position="91"/>
    </location>
</feature>
<evidence type="ECO:0000313" key="3">
    <source>
        <dbReference type="Proteomes" id="UP000265618"/>
    </source>
</evidence>
<name>A0A9K3D8G0_9EUKA</name>
<dbReference type="EMBL" id="BDIP01005682">
    <property type="protein sequence ID" value="GIQ90021.1"/>
    <property type="molecule type" value="Genomic_DNA"/>
</dbReference>
<feature type="region of interest" description="Disordered" evidence="1">
    <location>
        <begin position="1"/>
        <end position="157"/>
    </location>
</feature>
<proteinExistence type="predicted"/>
<dbReference type="AlphaFoldDB" id="A0A9K3D8G0"/>
<feature type="non-terminal residue" evidence="2">
    <location>
        <position position="1"/>
    </location>
</feature>
<feature type="compositionally biased region" description="Low complexity" evidence="1">
    <location>
        <begin position="116"/>
        <end position="128"/>
    </location>
</feature>
<sequence>MYPYPRTTPSGLERSLKAQLERREGRGPTDLLKPRRLTVSSMKVPNLGSSSSDARSTDSGTLTESSDWSGSDSDILENSSDFTDDSDMDDIELGRESVTEGGSSLQLPTFVHNTPGSSRNSTRGSSRGSVGGGGVSWGSARNSARSDMSETSSAPIPGLRLGMKLALSPSRDKTQQQTNTVRRGAKLEKFANILSRVTPFLYVGAKEVA</sequence>
<evidence type="ECO:0000313" key="2">
    <source>
        <dbReference type="EMBL" id="GIQ90021.1"/>
    </source>
</evidence>
<dbReference type="Proteomes" id="UP000265618">
    <property type="component" value="Unassembled WGS sequence"/>
</dbReference>